<proteinExistence type="predicted"/>
<dbReference type="Proteomes" id="UP000199408">
    <property type="component" value="Unassembled WGS sequence"/>
</dbReference>
<evidence type="ECO:0000256" key="4">
    <source>
        <dbReference type="PROSITE-ProRule" id="PRU00335"/>
    </source>
</evidence>
<dbReference type="STRING" id="47864.GA0070560_12351"/>
<protein>
    <submittedName>
        <fullName evidence="6">Transcriptional regulator, TetR family</fullName>
    </submittedName>
</protein>
<dbReference type="PROSITE" id="PS50977">
    <property type="entry name" value="HTH_TETR_2"/>
    <property type="match status" value="1"/>
</dbReference>
<organism evidence="6 7">
    <name type="scientific">Micromonospora halophytica</name>
    <dbReference type="NCBI Taxonomy" id="47864"/>
    <lineage>
        <taxon>Bacteria</taxon>
        <taxon>Bacillati</taxon>
        <taxon>Actinomycetota</taxon>
        <taxon>Actinomycetes</taxon>
        <taxon>Micromonosporales</taxon>
        <taxon>Micromonosporaceae</taxon>
        <taxon>Micromonospora</taxon>
    </lineage>
</organism>
<keyword evidence="7" id="KW-1185">Reference proteome</keyword>
<keyword evidence="3" id="KW-0804">Transcription</keyword>
<dbReference type="EMBL" id="FMDN01000023">
    <property type="protein sequence ID" value="SCG66439.1"/>
    <property type="molecule type" value="Genomic_DNA"/>
</dbReference>
<dbReference type="PANTHER" id="PTHR30055">
    <property type="entry name" value="HTH-TYPE TRANSCRIPTIONAL REGULATOR RUTR"/>
    <property type="match status" value="1"/>
</dbReference>
<evidence type="ECO:0000256" key="3">
    <source>
        <dbReference type="ARBA" id="ARBA00023163"/>
    </source>
</evidence>
<evidence type="ECO:0000313" key="6">
    <source>
        <dbReference type="EMBL" id="SCG66439.1"/>
    </source>
</evidence>
<dbReference type="InterPro" id="IPR050109">
    <property type="entry name" value="HTH-type_TetR-like_transc_reg"/>
</dbReference>
<reference evidence="7" key="1">
    <citation type="submission" date="2016-06" db="EMBL/GenBank/DDBJ databases">
        <authorList>
            <person name="Varghese N."/>
        </authorList>
    </citation>
    <scope>NUCLEOTIDE SEQUENCE [LARGE SCALE GENOMIC DNA]</scope>
    <source>
        <strain evidence="7">DSM 43171</strain>
    </source>
</reference>
<dbReference type="GO" id="GO:0003700">
    <property type="term" value="F:DNA-binding transcription factor activity"/>
    <property type="evidence" value="ECO:0007669"/>
    <property type="project" value="TreeGrafter"/>
</dbReference>
<dbReference type="AlphaFoldDB" id="A0A1C5J8F0"/>
<dbReference type="RefSeq" id="WP_091301592.1">
    <property type="nucleotide sequence ID" value="NZ_FMDN01000023.1"/>
</dbReference>
<dbReference type="Gene3D" id="1.10.357.10">
    <property type="entry name" value="Tetracycline Repressor, domain 2"/>
    <property type="match status" value="1"/>
</dbReference>
<dbReference type="PANTHER" id="PTHR30055:SF234">
    <property type="entry name" value="HTH-TYPE TRANSCRIPTIONAL REGULATOR BETI"/>
    <property type="match status" value="1"/>
</dbReference>
<dbReference type="InterPro" id="IPR009057">
    <property type="entry name" value="Homeodomain-like_sf"/>
</dbReference>
<feature type="DNA-binding region" description="H-T-H motif" evidence="4">
    <location>
        <begin position="25"/>
        <end position="44"/>
    </location>
</feature>
<dbReference type="OrthoDB" id="5177743at2"/>
<name>A0A1C5J8F0_9ACTN</name>
<accession>A0A1C5J8F0</accession>
<keyword evidence="1" id="KW-0805">Transcription regulation</keyword>
<evidence type="ECO:0000256" key="2">
    <source>
        <dbReference type="ARBA" id="ARBA00023125"/>
    </source>
</evidence>
<sequence length="203" mass="22341">MSAAREALLDRCMAYLQDSGFSDLSIREIAAGVGTSHRMLIYHFGTREQLLVAIVERIEAAQRTALADLVSPEGDLTEVGRQFWRRVSDPTLAPATRLFFEIYSHAIYRRPWTDSFRATVVDAWAEPLAELLVQRGFDPAEARQRARLGLAATRGLILDLLVTGEREILDAAGDLLSELLVQPTRATGSGAGSTATLRAEEQT</sequence>
<dbReference type="InterPro" id="IPR001647">
    <property type="entry name" value="HTH_TetR"/>
</dbReference>
<evidence type="ECO:0000259" key="5">
    <source>
        <dbReference type="PROSITE" id="PS50977"/>
    </source>
</evidence>
<keyword evidence="2 4" id="KW-0238">DNA-binding</keyword>
<dbReference type="SUPFAM" id="SSF46689">
    <property type="entry name" value="Homeodomain-like"/>
    <property type="match status" value="1"/>
</dbReference>
<evidence type="ECO:0000256" key="1">
    <source>
        <dbReference type="ARBA" id="ARBA00023015"/>
    </source>
</evidence>
<evidence type="ECO:0000313" key="7">
    <source>
        <dbReference type="Proteomes" id="UP000199408"/>
    </source>
</evidence>
<dbReference type="GO" id="GO:0000976">
    <property type="term" value="F:transcription cis-regulatory region binding"/>
    <property type="evidence" value="ECO:0007669"/>
    <property type="project" value="TreeGrafter"/>
</dbReference>
<dbReference type="Pfam" id="PF00440">
    <property type="entry name" value="TetR_N"/>
    <property type="match status" value="1"/>
</dbReference>
<feature type="domain" description="HTH tetR-type" evidence="5">
    <location>
        <begin position="2"/>
        <end position="62"/>
    </location>
</feature>
<gene>
    <name evidence="6" type="ORF">GA0070560_12351</name>
</gene>